<evidence type="ECO:0000313" key="3">
    <source>
        <dbReference type="Proteomes" id="UP000292686"/>
    </source>
</evidence>
<dbReference type="Proteomes" id="UP000292686">
    <property type="component" value="Unassembled WGS sequence"/>
</dbReference>
<dbReference type="Proteomes" id="UP000581087">
    <property type="component" value="Unassembled WGS sequence"/>
</dbReference>
<evidence type="ECO:0000313" key="1">
    <source>
        <dbReference type="EMBL" id="NYD66289.1"/>
    </source>
</evidence>
<comment type="caution">
    <text evidence="2">The sequence shown here is derived from an EMBL/GenBank/DDBJ whole genome shotgun (WGS) entry which is preliminary data.</text>
</comment>
<dbReference type="RefSeq" id="WP_129174469.1">
    <property type="nucleotide sequence ID" value="NZ_JACCBI010000001.1"/>
</dbReference>
<sequence>MPAHPDWIAHRRGDGEMLGWMLPDGEGFVVIDLLGRPRTPPLEWLDAEEMLEATGIGYLADPYELRLDDGRWLRVRIVEVSTDVVRVKKEDWGAVDMPGLHYTVPFPVDERLRTLA</sequence>
<evidence type="ECO:0000313" key="2">
    <source>
        <dbReference type="EMBL" id="RXZ86616.1"/>
    </source>
</evidence>
<organism evidence="2 3">
    <name type="scientific">Agromyces atrinae</name>
    <dbReference type="NCBI Taxonomy" id="592376"/>
    <lineage>
        <taxon>Bacteria</taxon>
        <taxon>Bacillati</taxon>
        <taxon>Actinomycetota</taxon>
        <taxon>Actinomycetes</taxon>
        <taxon>Micrococcales</taxon>
        <taxon>Microbacteriaceae</taxon>
        <taxon>Agromyces</taxon>
    </lineage>
</organism>
<dbReference type="AlphaFoldDB" id="A0A4V1R2B9"/>
<evidence type="ECO:0000313" key="4">
    <source>
        <dbReference type="Proteomes" id="UP000581087"/>
    </source>
</evidence>
<reference evidence="1 4" key="2">
    <citation type="submission" date="2020-07" db="EMBL/GenBank/DDBJ databases">
        <title>Sequencing the genomes of 1000 actinobacteria strains.</title>
        <authorList>
            <person name="Klenk H.-P."/>
        </authorList>
    </citation>
    <scope>NUCLEOTIDE SEQUENCE [LARGE SCALE GENOMIC DNA]</scope>
    <source>
        <strain evidence="1 4">DSM 23870</strain>
    </source>
</reference>
<name>A0A4V1R2B9_9MICO</name>
<dbReference type="EMBL" id="JACCBI010000001">
    <property type="protein sequence ID" value="NYD66289.1"/>
    <property type="molecule type" value="Genomic_DNA"/>
</dbReference>
<dbReference type="OrthoDB" id="68692at2"/>
<dbReference type="EMBL" id="SDPM01000004">
    <property type="protein sequence ID" value="RXZ86616.1"/>
    <property type="molecule type" value="Genomic_DNA"/>
</dbReference>
<accession>A0A4V1R2B9</accession>
<proteinExistence type="predicted"/>
<reference evidence="2 3" key="1">
    <citation type="submission" date="2019-01" db="EMBL/GenBank/DDBJ databases">
        <title>Agromyces.</title>
        <authorList>
            <person name="Li J."/>
        </authorList>
    </citation>
    <scope>NUCLEOTIDE SEQUENCE [LARGE SCALE GENOMIC DNA]</scope>
    <source>
        <strain evidence="2 3">DSM 23870</strain>
    </source>
</reference>
<protein>
    <submittedName>
        <fullName evidence="1">PAS domain-containing protein</fullName>
    </submittedName>
</protein>
<keyword evidence="3" id="KW-1185">Reference proteome</keyword>
<gene>
    <name evidence="1" type="ORF">BJ972_000808</name>
    <name evidence="2" type="ORF">ESP50_09495</name>
</gene>